<dbReference type="Proteomes" id="UP000199695">
    <property type="component" value="Unassembled WGS sequence"/>
</dbReference>
<dbReference type="InterPro" id="IPR034660">
    <property type="entry name" value="DinB/YfiT-like"/>
</dbReference>
<evidence type="ECO:0000259" key="1">
    <source>
        <dbReference type="Pfam" id="PF12867"/>
    </source>
</evidence>
<dbReference type="RefSeq" id="WP_170840014.1">
    <property type="nucleotide sequence ID" value="NZ_FOCQ01000021.1"/>
</dbReference>
<proteinExistence type="predicted"/>
<dbReference type="SUPFAM" id="SSF109854">
    <property type="entry name" value="DinB/YfiT-like putative metalloenzymes"/>
    <property type="match status" value="1"/>
</dbReference>
<accession>A0A1H8J4P9</accession>
<reference evidence="2 3" key="1">
    <citation type="submission" date="2016-10" db="EMBL/GenBank/DDBJ databases">
        <authorList>
            <person name="de Groot N.N."/>
        </authorList>
    </citation>
    <scope>NUCLEOTIDE SEQUENCE [LARGE SCALE GENOMIC DNA]</scope>
    <source>
        <strain evidence="2 3">DSM 46701</strain>
    </source>
</reference>
<dbReference type="InterPro" id="IPR024775">
    <property type="entry name" value="DinB-like"/>
</dbReference>
<organism evidence="2 3">
    <name type="scientific">Lihuaxuella thermophila</name>
    <dbReference type="NCBI Taxonomy" id="1173111"/>
    <lineage>
        <taxon>Bacteria</taxon>
        <taxon>Bacillati</taxon>
        <taxon>Bacillota</taxon>
        <taxon>Bacilli</taxon>
        <taxon>Bacillales</taxon>
        <taxon>Thermoactinomycetaceae</taxon>
        <taxon>Lihuaxuella</taxon>
    </lineage>
</organism>
<dbReference type="EMBL" id="FOCQ01000021">
    <property type="protein sequence ID" value="SEN74988.1"/>
    <property type="molecule type" value="Genomic_DNA"/>
</dbReference>
<name>A0A1H8J4P9_9BACL</name>
<dbReference type="Gene3D" id="1.20.120.450">
    <property type="entry name" value="dinb family like domain"/>
    <property type="match status" value="1"/>
</dbReference>
<feature type="domain" description="DinB-like" evidence="1">
    <location>
        <begin position="8"/>
        <end position="142"/>
    </location>
</feature>
<dbReference type="Pfam" id="PF12867">
    <property type="entry name" value="DinB_2"/>
    <property type="match status" value="1"/>
</dbReference>
<protein>
    <submittedName>
        <fullName evidence="2">Uncharacterized damage-inducible protein DinB (Forms a four-helix bundle)</fullName>
    </submittedName>
</protein>
<evidence type="ECO:0000313" key="3">
    <source>
        <dbReference type="Proteomes" id="UP000199695"/>
    </source>
</evidence>
<dbReference type="STRING" id="1173111.SAMN05444955_12121"/>
<evidence type="ECO:0000313" key="2">
    <source>
        <dbReference type="EMBL" id="SEN74988.1"/>
    </source>
</evidence>
<sequence>MSHFLIAQFEMFRGRMYQLLETVSETAADQQPAGFNNTIRWNTGHILTVTDRFFGLNMLPENYKELFWAGTKPADWTGNAPSLETLLSQLREQEARIKETIPERLDEKLPQPIQFPNGFQLTTISEVLAFNNVHEGIHTGYMNALKRAIEGQGK</sequence>
<gene>
    <name evidence="2" type="ORF">SAMN05444955_12121</name>
</gene>
<dbReference type="AlphaFoldDB" id="A0A1H8J4P9"/>
<keyword evidence="3" id="KW-1185">Reference proteome</keyword>